<evidence type="ECO:0000256" key="1">
    <source>
        <dbReference type="SAM" id="SignalP"/>
    </source>
</evidence>
<dbReference type="eggNOG" id="COG0398">
    <property type="taxonomic scope" value="Bacteria"/>
</dbReference>
<name>B1XY74_LEPCP</name>
<dbReference type="EMBL" id="CP001013">
    <property type="protein sequence ID" value="ACB33975.1"/>
    <property type="molecule type" value="Genomic_DNA"/>
</dbReference>
<dbReference type="InterPro" id="IPR006311">
    <property type="entry name" value="TAT_signal"/>
</dbReference>
<dbReference type="PROSITE" id="PS51318">
    <property type="entry name" value="TAT"/>
    <property type="match status" value="1"/>
</dbReference>
<gene>
    <name evidence="3" type="ordered locus">Lcho_1708</name>
</gene>
<organism evidence="3 4">
    <name type="scientific">Leptothrix cholodnii (strain ATCC 51168 / LMG 8142 / SP-6)</name>
    <name type="common">Leptothrix discophora (strain SP-6)</name>
    <dbReference type="NCBI Taxonomy" id="395495"/>
    <lineage>
        <taxon>Bacteria</taxon>
        <taxon>Pseudomonadati</taxon>
        <taxon>Pseudomonadota</taxon>
        <taxon>Betaproteobacteria</taxon>
        <taxon>Burkholderiales</taxon>
        <taxon>Sphaerotilaceae</taxon>
        <taxon>Leptothrix</taxon>
    </lineage>
</organism>
<feature type="domain" description="DUF547" evidence="2">
    <location>
        <begin position="93"/>
        <end position="203"/>
    </location>
</feature>
<reference evidence="3 4" key="1">
    <citation type="submission" date="2008-03" db="EMBL/GenBank/DDBJ databases">
        <title>Complete sequence of Leptothrix cholodnii SP-6.</title>
        <authorList>
            <consortium name="US DOE Joint Genome Institute"/>
            <person name="Copeland A."/>
            <person name="Lucas S."/>
            <person name="Lapidus A."/>
            <person name="Glavina del Rio T."/>
            <person name="Dalin E."/>
            <person name="Tice H."/>
            <person name="Bruce D."/>
            <person name="Goodwin L."/>
            <person name="Pitluck S."/>
            <person name="Chertkov O."/>
            <person name="Brettin T."/>
            <person name="Detter J.C."/>
            <person name="Han C."/>
            <person name="Kuske C.R."/>
            <person name="Schmutz J."/>
            <person name="Larimer F."/>
            <person name="Land M."/>
            <person name="Hauser L."/>
            <person name="Kyrpides N."/>
            <person name="Lykidis A."/>
            <person name="Emerson D."/>
            <person name="Richardson P."/>
        </authorList>
    </citation>
    <scope>NUCLEOTIDE SEQUENCE [LARGE SCALE GENOMIC DNA]</scope>
    <source>
        <strain evidence="4">ATCC 51168 / LMG 8142 / SP-6</strain>
    </source>
</reference>
<dbReference type="STRING" id="395495.Lcho_1708"/>
<dbReference type="RefSeq" id="WP_012346736.1">
    <property type="nucleotide sequence ID" value="NC_010524.1"/>
</dbReference>
<sequence length="284" mass="31488" precursor="true">MTPTRHFESRRRQLLTLGAGLACGLLAGPALAQAGAFDHSHAAWTALLKKHVVLLDGGKASRLAYAGLAADRAALKAYLATLSAVSPAVFEGFGKAQQMAFLINAYNAWTAELILTRYPKLESIKDLGSLFQSPWKQKFVPLLGTTMTLDGIEHDTLRVRGRYDDPRIHFAVNCASIGCPMLREEAFVAERLDAQLDEQARRFMADRSRNRYNVSAGKLEVSKIFDWYGGDFTLGHKGIGSAAEFYARHADQLADAPADRERIRSQKLPVSYLDYDWALNDARR</sequence>
<dbReference type="AlphaFoldDB" id="B1XY74"/>
<dbReference type="Proteomes" id="UP000001693">
    <property type="component" value="Chromosome"/>
</dbReference>
<protein>
    <recommendedName>
        <fullName evidence="2">DUF547 domain-containing protein</fullName>
    </recommendedName>
</protein>
<dbReference type="InterPro" id="IPR006869">
    <property type="entry name" value="DUF547"/>
</dbReference>
<feature type="signal peptide" evidence="1">
    <location>
        <begin position="1"/>
        <end position="32"/>
    </location>
</feature>
<evidence type="ECO:0000313" key="3">
    <source>
        <dbReference type="EMBL" id="ACB33975.1"/>
    </source>
</evidence>
<keyword evidence="4" id="KW-1185">Reference proteome</keyword>
<feature type="chain" id="PRO_5002771010" description="DUF547 domain-containing protein" evidence="1">
    <location>
        <begin position="33"/>
        <end position="284"/>
    </location>
</feature>
<dbReference type="KEGG" id="lch:Lcho_1708"/>
<accession>B1XY74</accession>
<evidence type="ECO:0000313" key="4">
    <source>
        <dbReference type="Proteomes" id="UP000001693"/>
    </source>
</evidence>
<keyword evidence="1" id="KW-0732">Signal</keyword>
<dbReference type="PANTHER" id="PTHR46361">
    <property type="entry name" value="ELECTRON CARRIER/ PROTEIN DISULFIDE OXIDOREDUCTASE"/>
    <property type="match status" value="1"/>
</dbReference>
<dbReference type="Pfam" id="PF04784">
    <property type="entry name" value="DUF547"/>
    <property type="match status" value="1"/>
</dbReference>
<dbReference type="PROSITE" id="PS51257">
    <property type="entry name" value="PROKAR_LIPOPROTEIN"/>
    <property type="match status" value="1"/>
</dbReference>
<dbReference type="PANTHER" id="PTHR46361:SF3">
    <property type="entry name" value="ELECTRON CARRIER_ PROTEIN DISULFIDE OXIDOREDUCTASE"/>
    <property type="match status" value="1"/>
</dbReference>
<dbReference type="OrthoDB" id="526867at2"/>
<dbReference type="HOGENOM" id="CLU_054137_1_2_4"/>
<proteinExistence type="predicted"/>
<evidence type="ECO:0000259" key="2">
    <source>
        <dbReference type="Pfam" id="PF04784"/>
    </source>
</evidence>